<dbReference type="Gene3D" id="1.10.10.60">
    <property type="entry name" value="Homeodomain-like"/>
    <property type="match status" value="1"/>
</dbReference>
<dbReference type="SMART" id="SM00342">
    <property type="entry name" value="HTH_ARAC"/>
    <property type="match status" value="1"/>
</dbReference>
<evidence type="ECO:0000259" key="3">
    <source>
        <dbReference type="PROSITE" id="PS01124"/>
    </source>
</evidence>
<dbReference type="Proteomes" id="UP000256269">
    <property type="component" value="Unassembled WGS sequence"/>
</dbReference>
<dbReference type="InterPro" id="IPR009057">
    <property type="entry name" value="Homeodomain-like_sf"/>
</dbReference>
<protein>
    <submittedName>
        <fullName evidence="4">Transcriptional regulator GlxA family with amidase domain</fullName>
    </submittedName>
</protein>
<proteinExistence type="predicted"/>
<organism evidence="4 5">
    <name type="scientific">Kutzneria buriramensis</name>
    <dbReference type="NCBI Taxonomy" id="1045776"/>
    <lineage>
        <taxon>Bacteria</taxon>
        <taxon>Bacillati</taxon>
        <taxon>Actinomycetota</taxon>
        <taxon>Actinomycetes</taxon>
        <taxon>Pseudonocardiales</taxon>
        <taxon>Pseudonocardiaceae</taxon>
        <taxon>Kutzneria</taxon>
    </lineage>
</organism>
<dbReference type="AlphaFoldDB" id="A0A3E0I5L3"/>
<dbReference type="OrthoDB" id="3660033at2"/>
<dbReference type="SUPFAM" id="SSF46689">
    <property type="entry name" value="Homeodomain-like"/>
    <property type="match status" value="1"/>
</dbReference>
<reference evidence="4 5" key="1">
    <citation type="submission" date="2018-08" db="EMBL/GenBank/DDBJ databases">
        <title>Genomic Encyclopedia of Archaeal and Bacterial Type Strains, Phase II (KMG-II): from individual species to whole genera.</title>
        <authorList>
            <person name="Goeker M."/>
        </authorList>
    </citation>
    <scope>NUCLEOTIDE SEQUENCE [LARGE SCALE GENOMIC DNA]</scope>
    <source>
        <strain evidence="4 5">DSM 45791</strain>
    </source>
</reference>
<feature type="domain" description="HTH araC/xylS-type" evidence="3">
    <location>
        <begin position="214"/>
        <end position="293"/>
    </location>
</feature>
<keyword evidence="1" id="KW-0805">Transcription regulation</keyword>
<dbReference type="InterPro" id="IPR002818">
    <property type="entry name" value="DJ-1/PfpI"/>
</dbReference>
<dbReference type="Pfam" id="PF01965">
    <property type="entry name" value="DJ-1_PfpI"/>
    <property type="match status" value="1"/>
</dbReference>
<comment type="caution">
    <text evidence="4">The sequence shown here is derived from an EMBL/GenBank/DDBJ whole genome shotgun (WGS) entry which is preliminary data.</text>
</comment>
<dbReference type="Gene3D" id="3.40.50.880">
    <property type="match status" value="1"/>
</dbReference>
<dbReference type="CDD" id="cd03137">
    <property type="entry name" value="GATase1_AraC_1"/>
    <property type="match status" value="1"/>
</dbReference>
<dbReference type="PANTHER" id="PTHR43130:SF3">
    <property type="entry name" value="HTH-TYPE TRANSCRIPTIONAL REGULATOR RV1931C"/>
    <property type="match status" value="1"/>
</dbReference>
<evidence type="ECO:0000256" key="1">
    <source>
        <dbReference type="ARBA" id="ARBA00023015"/>
    </source>
</evidence>
<dbReference type="PROSITE" id="PS01124">
    <property type="entry name" value="HTH_ARAC_FAMILY_2"/>
    <property type="match status" value="1"/>
</dbReference>
<name>A0A3E0I5L3_9PSEU</name>
<sequence>MRRVVFLVQPQVYLLDLAGPAEVFHTARDFGLPYELSYVADEPEIITAELLPVRCATTWPALGANDIIIVPGKQCATLEDVNPSERALSMLRAHHRQGGMVVSVCAATEALGRAGLLDGRRCATHHQLQDELAARYPAAEVVRDVLYTVDGNLATSAGIASGIDLTLHLIATWHGPTTAGRIARALVVYARRNGSDEQVSALLRHRSHLSDLVHRLQDVIDERYTEPLRLAELSRKFGCSERTITRRFRDATGLTPLRYQQALRLERAEHLIASGTTVEAAARAVGFSDSRTLRALRAAGRTAAAVAS</sequence>
<evidence type="ECO:0000256" key="2">
    <source>
        <dbReference type="ARBA" id="ARBA00023163"/>
    </source>
</evidence>
<dbReference type="GO" id="GO:0043565">
    <property type="term" value="F:sequence-specific DNA binding"/>
    <property type="evidence" value="ECO:0007669"/>
    <property type="project" value="InterPro"/>
</dbReference>
<dbReference type="EMBL" id="QUNO01000002">
    <property type="protein sequence ID" value="REH53927.1"/>
    <property type="molecule type" value="Genomic_DNA"/>
</dbReference>
<keyword evidence="2" id="KW-0804">Transcription</keyword>
<dbReference type="InterPro" id="IPR052158">
    <property type="entry name" value="INH-QAR"/>
</dbReference>
<dbReference type="GO" id="GO:0003700">
    <property type="term" value="F:DNA-binding transcription factor activity"/>
    <property type="evidence" value="ECO:0007669"/>
    <property type="project" value="InterPro"/>
</dbReference>
<dbReference type="SUPFAM" id="SSF52317">
    <property type="entry name" value="Class I glutamine amidotransferase-like"/>
    <property type="match status" value="1"/>
</dbReference>
<gene>
    <name evidence="4" type="ORF">BCF44_102148</name>
</gene>
<evidence type="ECO:0000313" key="4">
    <source>
        <dbReference type="EMBL" id="REH53927.1"/>
    </source>
</evidence>
<evidence type="ECO:0000313" key="5">
    <source>
        <dbReference type="Proteomes" id="UP000256269"/>
    </source>
</evidence>
<dbReference type="InterPro" id="IPR029062">
    <property type="entry name" value="Class_I_gatase-like"/>
</dbReference>
<dbReference type="InterPro" id="IPR018060">
    <property type="entry name" value="HTH_AraC"/>
</dbReference>
<accession>A0A3E0I5L3</accession>
<dbReference type="Pfam" id="PF12833">
    <property type="entry name" value="HTH_18"/>
    <property type="match status" value="1"/>
</dbReference>
<dbReference type="RefSeq" id="WP_116173039.1">
    <property type="nucleotide sequence ID" value="NZ_CP144375.1"/>
</dbReference>
<keyword evidence="5" id="KW-1185">Reference proteome</keyword>
<dbReference type="PANTHER" id="PTHR43130">
    <property type="entry name" value="ARAC-FAMILY TRANSCRIPTIONAL REGULATOR"/>
    <property type="match status" value="1"/>
</dbReference>